<proteinExistence type="predicted"/>
<evidence type="ECO:0000256" key="1">
    <source>
        <dbReference type="SAM" id="Phobius"/>
    </source>
</evidence>
<keyword evidence="1" id="KW-0472">Membrane</keyword>
<gene>
    <name evidence="2" type="ordered locus">Metvu_1414</name>
</gene>
<evidence type="ECO:0000313" key="2">
    <source>
        <dbReference type="EMBL" id="ACX73267.1"/>
    </source>
</evidence>
<dbReference type="Proteomes" id="UP000002063">
    <property type="component" value="Chromosome"/>
</dbReference>
<name>C9RI65_METVM</name>
<dbReference type="GeneID" id="8513757"/>
<dbReference type="AlphaFoldDB" id="C9RI65"/>
<reference evidence="2" key="1">
    <citation type="submission" date="2009-10" db="EMBL/GenBank/DDBJ databases">
        <title>Complete sequence of chromosome of Methanocaldococcus vulcanius M7.</title>
        <authorList>
            <consortium name="US DOE Joint Genome Institute"/>
            <person name="Lucas S."/>
            <person name="Copeland A."/>
            <person name="Lapidus A."/>
            <person name="Glavina del Rio T."/>
            <person name="Dalin E."/>
            <person name="Tice H."/>
            <person name="Bruce D."/>
            <person name="Goodwin L."/>
            <person name="Pitluck S."/>
            <person name="Lcollab F.I."/>
            <person name="Brettin T."/>
            <person name="Detter J.C."/>
            <person name="Han C."/>
            <person name="Tapia R."/>
            <person name="Kuske C.R."/>
            <person name="Schmutz J."/>
            <person name="Larimer F."/>
            <person name="Land M."/>
            <person name="Hauser L."/>
            <person name="Kyrpides N."/>
            <person name="Ovchinikova G."/>
            <person name="Sieprawska-Lupa M."/>
            <person name="Whitman W.B."/>
            <person name="Woyke T."/>
        </authorList>
    </citation>
    <scope>NUCLEOTIDE SEQUENCE [LARGE SCALE GENOMIC DNA]</scope>
    <source>
        <strain evidence="2">M7</strain>
    </source>
</reference>
<accession>C9RI65</accession>
<keyword evidence="1" id="KW-0812">Transmembrane</keyword>
<dbReference type="RefSeq" id="WP_015733486.1">
    <property type="nucleotide sequence ID" value="NC_013407.1"/>
</dbReference>
<feature type="transmembrane region" description="Helical" evidence="1">
    <location>
        <begin position="12"/>
        <end position="35"/>
    </location>
</feature>
<sequence>MSNKIFSKKAQVSTELAILVLSSVIIATLISIIYFKNEIVGVKYLQTYSNNSTSNLLEASRNISGKIAREAIS</sequence>
<evidence type="ECO:0000313" key="3">
    <source>
        <dbReference type="Proteomes" id="UP000002063"/>
    </source>
</evidence>
<keyword evidence="3" id="KW-1185">Reference proteome</keyword>
<dbReference type="HOGENOM" id="CLU_2695863_0_0_2"/>
<protein>
    <submittedName>
        <fullName evidence="2">Uncharacterized protein</fullName>
    </submittedName>
</protein>
<organism evidence="2 3">
    <name type="scientific">Methanocaldococcus vulcanius (strain ATCC 700851 / DSM 12094 / M7)</name>
    <name type="common">Methanococcus vulcanius</name>
    <dbReference type="NCBI Taxonomy" id="579137"/>
    <lineage>
        <taxon>Archaea</taxon>
        <taxon>Methanobacteriati</taxon>
        <taxon>Methanobacteriota</taxon>
        <taxon>Methanomada group</taxon>
        <taxon>Methanococci</taxon>
        <taxon>Methanococcales</taxon>
        <taxon>Methanocaldococcaceae</taxon>
        <taxon>Methanocaldococcus</taxon>
    </lineage>
</organism>
<dbReference type="EMBL" id="CP001787">
    <property type="protein sequence ID" value="ACX73267.1"/>
    <property type="molecule type" value="Genomic_DNA"/>
</dbReference>
<keyword evidence="1" id="KW-1133">Transmembrane helix</keyword>
<dbReference type="KEGG" id="mvu:Metvu_1414"/>